<dbReference type="Pfam" id="PF19086">
    <property type="entry name" value="Terpene_syn_C_2"/>
    <property type="match status" value="1"/>
</dbReference>
<dbReference type="OrthoDB" id="2861623at2759"/>
<dbReference type="EMBL" id="JADNRY010000014">
    <property type="protein sequence ID" value="KAF9074216.1"/>
    <property type="molecule type" value="Genomic_DNA"/>
</dbReference>
<dbReference type="Proteomes" id="UP000772434">
    <property type="component" value="Unassembled WGS sequence"/>
</dbReference>
<proteinExistence type="predicted"/>
<name>A0A9P5Q362_9AGAR</name>
<evidence type="ECO:0000313" key="1">
    <source>
        <dbReference type="EMBL" id="KAF9074216.1"/>
    </source>
</evidence>
<keyword evidence="2" id="KW-1185">Reference proteome</keyword>
<organism evidence="1 2">
    <name type="scientific">Rhodocollybia butyracea</name>
    <dbReference type="NCBI Taxonomy" id="206335"/>
    <lineage>
        <taxon>Eukaryota</taxon>
        <taxon>Fungi</taxon>
        <taxon>Dikarya</taxon>
        <taxon>Basidiomycota</taxon>
        <taxon>Agaricomycotina</taxon>
        <taxon>Agaricomycetes</taxon>
        <taxon>Agaricomycetidae</taxon>
        <taxon>Agaricales</taxon>
        <taxon>Marasmiineae</taxon>
        <taxon>Omphalotaceae</taxon>
        <taxon>Rhodocollybia</taxon>
    </lineage>
</organism>
<dbReference type="SUPFAM" id="SSF48576">
    <property type="entry name" value="Terpenoid synthases"/>
    <property type="match status" value="1"/>
</dbReference>
<gene>
    <name evidence="1" type="ORF">BDP27DRAFT_1259305</name>
</gene>
<dbReference type="Gene3D" id="1.10.600.10">
    <property type="entry name" value="Farnesyl Diphosphate Synthase"/>
    <property type="match status" value="1"/>
</dbReference>
<sequence length="314" mass="35706">MKLGLLGACCFPNCDLTQLILVQDFWTLIVLDTQTVLKSEPPTKMDWLLAEDSDLGFVELLQHPLYKGLLPRLLRLQKSTSESWQNYFVSSISTYRSSQQKAFEYRCQGNILSLEIDDYIDFRRDFSGIRVVLDLIEAVGGLELDISPYNDDLRVLQRLVGDIITLAWDIFAYNIDQSIDNKINIVSLLQSKRGIGLARAISEAGALIRERLEQFKALEENLLRVEPAPTSSNTWGQSWLWWFWSLLSSNAEDPETLPASVAHDVELYINGLKNCLVGFFNWAYETEMFFGTKGESVKGFGWVFLLPPSSNTIV</sequence>
<dbReference type="InterPro" id="IPR008949">
    <property type="entry name" value="Isoprenoid_synthase_dom_sf"/>
</dbReference>
<comment type="caution">
    <text evidence="1">The sequence shown here is derived from an EMBL/GenBank/DDBJ whole genome shotgun (WGS) entry which is preliminary data.</text>
</comment>
<protein>
    <submittedName>
        <fullName evidence="1">Isoprenoid synthase domain-containing protein</fullName>
    </submittedName>
</protein>
<dbReference type="AlphaFoldDB" id="A0A9P5Q362"/>
<evidence type="ECO:0000313" key="2">
    <source>
        <dbReference type="Proteomes" id="UP000772434"/>
    </source>
</evidence>
<accession>A0A9P5Q362</accession>
<reference evidence="1" key="1">
    <citation type="submission" date="2020-11" db="EMBL/GenBank/DDBJ databases">
        <authorList>
            <consortium name="DOE Joint Genome Institute"/>
            <person name="Ahrendt S."/>
            <person name="Riley R."/>
            <person name="Andreopoulos W."/>
            <person name="Labutti K."/>
            <person name="Pangilinan J."/>
            <person name="Ruiz-Duenas F.J."/>
            <person name="Barrasa J.M."/>
            <person name="Sanchez-Garcia M."/>
            <person name="Camarero S."/>
            <person name="Miyauchi S."/>
            <person name="Serrano A."/>
            <person name="Linde D."/>
            <person name="Babiker R."/>
            <person name="Drula E."/>
            <person name="Ayuso-Fernandez I."/>
            <person name="Pacheco R."/>
            <person name="Padilla G."/>
            <person name="Ferreira P."/>
            <person name="Barriuso J."/>
            <person name="Kellner H."/>
            <person name="Castanera R."/>
            <person name="Alfaro M."/>
            <person name="Ramirez L."/>
            <person name="Pisabarro A.G."/>
            <person name="Kuo A."/>
            <person name="Tritt A."/>
            <person name="Lipzen A."/>
            <person name="He G."/>
            <person name="Yan M."/>
            <person name="Ng V."/>
            <person name="Cullen D."/>
            <person name="Martin F."/>
            <person name="Rosso M.-N."/>
            <person name="Henrissat B."/>
            <person name="Hibbett D."/>
            <person name="Martinez A.T."/>
            <person name="Grigoriev I.V."/>
        </authorList>
    </citation>
    <scope>NUCLEOTIDE SEQUENCE</scope>
    <source>
        <strain evidence="1">AH 40177</strain>
    </source>
</reference>